<evidence type="ECO:0000259" key="6">
    <source>
        <dbReference type="SMART" id="SM00382"/>
    </source>
</evidence>
<dbReference type="PANTHER" id="PTHR23074:SF17">
    <property type="entry name" value="FIDGETIN-LIKE PROTEIN 1"/>
    <property type="match status" value="1"/>
</dbReference>
<dbReference type="SUPFAM" id="SSF52540">
    <property type="entry name" value="P-loop containing nucleoside triphosphate hydrolases"/>
    <property type="match status" value="1"/>
</dbReference>
<evidence type="ECO:0000256" key="4">
    <source>
        <dbReference type="RuleBase" id="RU003651"/>
    </source>
</evidence>
<dbReference type="Pfam" id="PF17862">
    <property type="entry name" value="AAA_lid_3"/>
    <property type="match status" value="1"/>
</dbReference>
<protein>
    <recommendedName>
        <fullName evidence="6">AAA+ ATPase domain-containing protein</fullName>
    </recommendedName>
</protein>
<dbReference type="SMART" id="SM00382">
    <property type="entry name" value="AAA"/>
    <property type="match status" value="1"/>
</dbReference>
<comment type="similarity">
    <text evidence="1 4">Belongs to the AAA ATPase family.</text>
</comment>
<feature type="region of interest" description="Disordered" evidence="5">
    <location>
        <begin position="211"/>
        <end position="258"/>
    </location>
</feature>
<accession>A0A0H5QKC1</accession>
<dbReference type="EMBL" id="HACM01002006">
    <property type="protein sequence ID" value="CRZ02448.1"/>
    <property type="molecule type" value="Transcribed_RNA"/>
</dbReference>
<dbReference type="GO" id="GO:0008568">
    <property type="term" value="F:microtubule severing ATPase activity"/>
    <property type="evidence" value="ECO:0007669"/>
    <property type="project" value="TreeGrafter"/>
</dbReference>
<evidence type="ECO:0000256" key="1">
    <source>
        <dbReference type="ARBA" id="ARBA00006914"/>
    </source>
</evidence>
<dbReference type="InterPro" id="IPR015415">
    <property type="entry name" value="Spast_Vps4_C"/>
</dbReference>
<feature type="non-terminal residue" evidence="7">
    <location>
        <position position="1"/>
    </location>
</feature>
<dbReference type="FunFam" id="1.10.8.60:FF:000022">
    <property type="entry name" value="Fidgetin like 1"/>
    <property type="match status" value="1"/>
</dbReference>
<dbReference type="InterPro" id="IPR003593">
    <property type="entry name" value="AAA+_ATPase"/>
</dbReference>
<dbReference type="InterPro" id="IPR027417">
    <property type="entry name" value="P-loop_NTPase"/>
</dbReference>
<dbReference type="AlphaFoldDB" id="A0A0H5QKC1"/>
<dbReference type="InterPro" id="IPR003959">
    <property type="entry name" value="ATPase_AAA_core"/>
</dbReference>
<dbReference type="InterPro" id="IPR003960">
    <property type="entry name" value="ATPase_AAA_CS"/>
</dbReference>
<dbReference type="PROSITE" id="PS00674">
    <property type="entry name" value="AAA"/>
    <property type="match status" value="1"/>
</dbReference>
<keyword evidence="2 4" id="KW-0547">Nucleotide-binding</keyword>
<proteinExistence type="inferred from homology"/>
<dbReference type="GO" id="GO:0016887">
    <property type="term" value="F:ATP hydrolysis activity"/>
    <property type="evidence" value="ECO:0007669"/>
    <property type="project" value="InterPro"/>
</dbReference>
<evidence type="ECO:0000256" key="5">
    <source>
        <dbReference type="SAM" id="MobiDB-lite"/>
    </source>
</evidence>
<organism evidence="7">
    <name type="scientific">Spongospora subterranea</name>
    <dbReference type="NCBI Taxonomy" id="70186"/>
    <lineage>
        <taxon>Eukaryota</taxon>
        <taxon>Sar</taxon>
        <taxon>Rhizaria</taxon>
        <taxon>Endomyxa</taxon>
        <taxon>Phytomyxea</taxon>
        <taxon>Plasmodiophorida</taxon>
        <taxon>Plasmodiophoridae</taxon>
        <taxon>Spongospora</taxon>
    </lineage>
</organism>
<keyword evidence="3 4" id="KW-0067">ATP-binding</keyword>
<dbReference type="Gene3D" id="3.40.50.300">
    <property type="entry name" value="P-loop containing nucleotide triphosphate hydrolases"/>
    <property type="match status" value="1"/>
</dbReference>
<dbReference type="GO" id="GO:0005524">
    <property type="term" value="F:ATP binding"/>
    <property type="evidence" value="ECO:0007669"/>
    <property type="project" value="UniProtKB-KW"/>
</dbReference>
<dbReference type="InterPro" id="IPR050304">
    <property type="entry name" value="MT-severing_AAA_ATPase"/>
</dbReference>
<dbReference type="PANTHER" id="PTHR23074">
    <property type="entry name" value="AAA DOMAIN-CONTAINING"/>
    <property type="match status" value="1"/>
</dbReference>
<feature type="domain" description="AAA+ ATPase" evidence="6">
    <location>
        <begin position="324"/>
        <end position="460"/>
    </location>
</feature>
<dbReference type="Gene3D" id="1.10.8.60">
    <property type="match status" value="1"/>
</dbReference>
<dbReference type="FunFam" id="3.40.50.300:FF:000093">
    <property type="entry name" value="Fidgetin-like 1"/>
    <property type="match status" value="1"/>
</dbReference>
<dbReference type="InterPro" id="IPR041569">
    <property type="entry name" value="AAA_lid_3"/>
</dbReference>
<evidence type="ECO:0000313" key="7">
    <source>
        <dbReference type="EMBL" id="CRZ02448.1"/>
    </source>
</evidence>
<evidence type="ECO:0000256" key="3">
    <source>
        <dbReference type="ARBA" id="ARBA00022840"/>
    </source>
</evidence>
<dbReference type="Pfam" id="PF00004">
    <property type="entry name" value="AAA"/>
    <property type="match status" value="1"/>
</dbReference>
<name>A0A0H5QKC1_9EUKA</name>
<sequence length="570" mass="62141">LSGTHFAAFSNHNLHHIRCPSNCCYRIIKMGSGYEFPDVDTLLELEGKFRADFLMSSVLSDAANAHISYDCLSSCAVADDWARFQILEAMAQEFETFDAALRDELGPLSLESTGSSITESVFRLPANDRFVLDDIIFEPEIAANIDKGHGHSSGPGGNPAPAKVSVPRLSNLERRRIEHEPVEVSPTQPPAGYSFMTASDKLIIDEKNKSGAVAQRKRQAGPVSGLSRTGAAALKRQGVSKKPEQARVPSEPSGTGDDFVIPAELEGLNLSPSLVEMIMNEIMEKNPKVLWTDIAGLEFAKKCVREIVVWPMLRPDIFTGLRGPPKGLLLFGPPGTGKTMIGRAIASECGATFFSISASSLTSKWHGESEKLVRTLFCVARAFQPSVIFVDEIDSLLAQRSDSEFEGSRRLKTEFLVQLDGAGTSKDDRVLLVGATNRPQELDEAARRRLVKRLYIPLPDSEARRTLIDHLLSGVLNDINDPSQKDGLVSSTKGYSGADLTALCTEAAYGPIRDLPSIVDITTDQVRPISFADFDAARAAVRASVSTADLQQYHDWNDMFGSFPIDPTLT</sequence>
<evidence type="ECO:0000256" key="2">
    <source>
        <dbReference type="ARBA" id="ARBA00022741"/>
    </source>
</evidence>
<reference evidence="7" key="1">
    <citation type="submission" date="2015-04" db="EMBL/GenBank/DDBJ databases">
        <title>The genome sequence of the plant pathogenic Rhizarian Plasmodiophora brassicae reveals insights in its biotrophic life cycle and the origin of chitin synthesis.</title>
        <authorList>
            <person name="Schwelm A."/>
            <person name="Fogelqvist J."/>
            <person name="Knaust A."/>
            <person name="Julke S."/>
            <person name="Lilja T."/>
            <person name="Dhandapani V."/>
            <person name="Bonilla-Rosso G."/>
            <person name="Karlsson M."/>
            <person name="Shevchenko A."/>
            <person name="Choi S.R."/>
            <person name="Kim H.G."/>
            <person name="Park J.Y."/>
            <person name="Lim Y.P."/>
            <person name="Ludwig-Muller J."/>
            <person name="Dixelius C."/>
        </authorList>
    </citation>
    <scope>NUCLEOTIDE SEQUENCE</scope>
    <source>
        <tissue evidence="7">Potato root galls</tissue>
    </source>
</reference>
<dbReference type="Pfam" id="PF09336">
    <property type="entry name" value="Vps4_C"/>
    <property type="match status" value="1"/>
</dbReference>